<dbReference type="GO" id="GO:0003676">
    <property type="term" value="F:nucleic acid binding"/>
    <property type="evidence" value="ECO:0007669"/>
    <property type="project" value="InterPro"/>
</dbReference>
<keyword evidence="3" id="KW-1185">Reference proteome</keyword>
<organism evidence="2 3">
    <name type="scientific">Corchorus capsularis</name>
    <name type="common">Jute</name>
    <dbReference type="NCBI Taxonomy" id="210143"/>
    <lineage>
        <taxon>Eukaryota</taxon>
        <taxon>Viridiplantae</taxon>
        <taxon>Streptophyta</taxon>
        <taxon>Embryophyta</taxon>
        <taxon>Tracheophyta</taxon>
        <taxon>Spermatophyta</taxon>
        <taxon>Magnoliopsida</taxon>
        <taxon>eudicotyledons</taxon>
        <taxon>Gunneridae</taxon>
        <taxon>Pentapetalae</taxon>
        <taxon>rosids</taxon>
        <taxon>malvids</taxon>
        <taxon>Malvales</taxon>
        <taxon>Malvaceae</taxon>
        <taxon>Grewioideae</taxon>
        <taxon>Apeibeae</taxon>
        <taxon>Corchorus</taxon>
    </lineage>
</organism>
<proteinExistence type="predicted"/>
<sequence length="691" mass="77943">MNNLLGKEFTEDEIKLAAFQMNPSKSPGPDGFNPCFYQKYWSIVGGDVTRLALEFHNEGKPLPDINHTTIVLIPKVADPSCVKEFRPISLCNVLIKIITKALTNRLKLILPQIISETQSAFVPGRQMFDNSMIAFEIIHHMSNSRSHSKQHMALKLDLRKAYDRVEWQFLEDVMRVMGFSERWISSVMTCVRTVTYSVSVNGNHSERIYPTRGIRQGDPLSPYLFLLCMEGFTSLLKTAELNGNIEGVSVARHAPKISHLFFADDILLFIRAQWSDCATLLDILNRFELASGQQINIEKSSIFFSKSTPDSLKNAIMSQLEVWRLMQSEASLCYRILKAKYFTNNSLIDANLGRNPSFLWRSLLAGRKVIIEGSRWRIGNGMTVKVWEDKWINNSTDFKPHPLPGTLCNDQLRVSDLIDHVEKRWLIDRLELLFQPDDIQRILCMPIPVSFQPDKLIWNDSSVGIFTVKSGYFVARRVLQKEEYSIADKNPFNRNKCVFEHRCCLPSALAIRAQITLQDCHFSSPIQSSNQIMCPWVPPTAGIIKLNTDAAYNLATGTAKSGTVLRNSTGQIICSGFKQTNYIVSVLHAEVLSIHFGLQMALRNNVDCIEVHADSLMAVKEIARGANSNWEGGCLITEILHLASLFSLSTFSYSHRSSNTLAHNIAQLDLGVGAIFEWYGALPPCVCNLDN</sequence>
<dbReference type="GO" id="GO:0003964">
    <property type="term" value="F:RNA-directed DNA polymerase activity"/>
    <property type="evidence" value="ECO:0007669"/>
    <property type="project" value="UniProtKB-KW"/>
</dbReference>
<reference evidence="2 3" key="1">
    <citation type="submission" date="2013-09" db="EMBL/GenBank/DDBJ databases">
        <title>Corchorus capsularis genome sequencing.</title>
        <authorList>
            <person name="Alam M."/>
            <person name="Haque M.S."/>
            <person name="Islam M.S."/>
            <person name="Emdad E.M."/>
            <person name="Islam M.M."/>
            <person name="Ahmed B."/>
            <person name="Halim A."/>
            <person name="Hossen Q.M.M."/>
            <person name="Hossain M.Z."/>
            <person name="Ahmed R."/>
            <person name="Khan M.M."/>
            <person name="Islam R."/>
            <person name="Rashid M.M."/>
            <person name="Khan S.A."/>
            <person name="Rahman M.S."/>
            <person name="Alam M."/>
        </authorList>
    </citation>
    <scope>NUCLEOTIDE SEQUENCE [LARGE SCALE GENOMIC DNA]</scope>
    <source>
        <strain evidence="3">cv. CVL-1</strain>
        <tissue evidence="2">Whole seedling</tissue>
    </source>
</reference>
<dbReference type="Pfam" id="PF13456">
    <property type="entry name" value="RVT_3"/>
    <property type="match status" value="1"/>
</dbReference>
<comment type="caution">
    <text evidence="2">The sequence shown here is derived from an EMBL/GenBank/DDBJ whole genome shotgun (WGS) entry which is preliminary data.</text>
</comment>
<dbReference type="Gene3D" id="3.30.420.10">
    <property type="entry name" value="Ribonuclease H-like superfamily/Ribonuclease H"/>
    <property type="match status" value="1"/>
</dbReference>
<dbReference type="InterPro" id="IPR036397">
    <property type="entry name" value="RNaseH_sf"/>
</dbReference>
<keyword evidence="2" id="KW-0695">RNA-directed DNA polymerase</keyword>
<keyword evidence="2" id="KW-0548">Nucleotidyltransferase</keyword>
<feature type="domain" description="Reverse transcriptase" evidence="1">
    <location>
        <begin position="54"/>
        <end position="317"/>
    </location>
</feature>
<dbReference type="InterPro" id="IPR012337">
    <property type="entry name" value="RNaseH-like_sf"/>
</dbReference>
<dbReference type="SUPFAM" id="SSF53098">
    <property type="entry name" value="Ribonuclease H-like"/>
    <property type="match status" value="1"/>
</dbReference>
<dbReference type="Gramene" id="OMO97058">
    <property type="protein sequence ID" value="OMO97058"/>
    <property type="gene ID" value="CCACVL1_04670"/>
</dbReference>
<dbReference type="PANTHER" id="PTHR46890">
    <property type="entry name" value="NON-LTR RETROLELEMENT REVERSE TRANSCRIPTASE-LIKE PROTEIN-RELATED"/>
    <property type="match status" value="1"/>
</dbReference>
<dbReference type="STRING" id="210143.A0A1R3JQC2"/>
<dbReference type="SUPFAM" id="SSF56672">
    <property type="entry name" value="DNA/RNA polymerases"/>
    <property type="match status" value="1"/>
</dbReference>
<dbReference type="InterPro" id="IPR052343">
    <property type="entry name" value="Retrotransposon-Effector_Assoc"/>
</dbReference>
<dbReference type="GO" id="GO:0004523">
    <property type="term" value="F:RNA-DNA hybrid ribonuclease activity"/>
    <property type="evidence" value="ECO:0007669"/>
    <property type="project" value="InterPro"/>
</dbReference>
<dbReference type="InterPro" id="IPR000477">
    <property type="entry name" value="RT_dom"/>
</dbReference>
<dbReference type="EMBL" id="AWWV01007283">
    <property type="protein sequence ID" value="OMO97058.1"/>
    <property type="molecule type" value="Genomic_DNA"/>
</dbReference>
<dbReference type="InterPro" id="IPR002156">
    <property type="entry name" value="RNaseH_domain"/>
</dbReference>
<evidence type="ECO:0000259" key="1">
    <source>
        <dbReference type="PROSITE" id="PS50878"/>
    </source>
</evidence>
<dbReference type="Pfam" id="PF00078">
    <property type="entry name" value="RVT_1"/>
    <property type="match status" value="1"/>
</dbReference>
<dbReference type="InterPro" id="IPR043502">
    <property type="entry name" value="DNA/RNA_pol_sf"/>
</dbReference>
<dbReference type="PANTHER" id="PTHR46890:SF48">
    <property type="entry name" value="RNA-DIRECTED DNA POLYMERASE"/>
    <property type="match status" value="1"/>
</dbReference>
<evidence type="ECO:0000313" key="3">
    <source>
        <dbReference type="Proteomes" id="UP000188268"/>
    </source>
</evidence>
<keyword evidence="2" id="KW-0808">Transferase</keyword>
<dbReference type="Proteomes" id="UP000188268">
    <property type="component" value="Unassembled WGS sequence"/>
</dbReference>
<dbReference type="CDD" id="cd01650">
    <property type="entry name" value="RT_nLTR_like"/>
    <property type="match status" value="1"/>
</dbReference>
<dbReference type="OMA" id="ANTHCAF"/>
<protein>
    <submittedName>
        <fullName evidence="2">Reverse transcriptase</fullName>
    </submittedName>
</protein>
<accession>A0A1R3JQC2</accession>
<dbReference type="OrthoDB" id="1744687at2759"/>
<dbReference type="PROSITE" id="PS50878">
    <property type="entry name" value="RT_POL"/>
    <property type="match status" value="1"/>
</dbReference>
<dbReference type="InterPro" id="IPR044730">
    <property type="entry name" value="RNase_H-like_dom_plant"/>
</dbReference>
<name>A0A1R3JQC2_COCAP</name>
<gene>
    <name evidence="2" type="ORF">CCACVL1_04670</name>
</gene>
<dbReference type="CDD" id="cd06222">
    <property type="entry name" value="RNase_H_like"/>
    <property type="match status" value="1"/>
</dbReference>
<evidence type="ECO:0000313" key="2">
    <source>
        <dbReference type="EMBL" id="OMO97058.1"/>
    </source>
</evidence>
<dbReference type="AlphaFoldDB" id="A0A1R3JQC2"/>